<gene>
    <name evidence="1" type="ORF">FGG08_003856</name>
</gene>
<protein>
    <submittedName>
        <fullName evidence="1">Uncharacterized protein</fullName>
    </submittedName>
</protein>
<accession>A0A9P8I3I1</accession>
<dbReference type="Proteomes" id="UP000698800">
    <property type="component" value="Unassembled WGS sequence"/>
</dbReference>
<evidence type="ECO:0000313" key="2">
    <source>
        <dbReference type="Proteomes" id="UP000698800"/>
    </source>
</evidence>
<proteinExistence type="predicted"/>
<dbReference type="EMBL" id="JAGHQL010000071">
    <property type="protein sequence ID" value="KAH0541693.1"/>
    <property type="molecule type" value="Genomic_DNA"/>
</dbReference>
<sequence>MIGAEPGAHGPSIFVADDELGGAWQTVVEDVSDNADIRVHISSDNQGTIDMSDPGFAESGIECWQGKGGEAGDERTKVATESGMVWLVSVFVTGEGKGKSLSICESALAMPPEVSDHCPQQG</sequence>
<name>A0A9P8I3I1_9PEZI</name>
<reference evidence="1" key="1">
    <citation type="submission" date="2021-03" db="EMBL/GenBank/DDBJ databases">
        <title>Comparative genomics and phylogenomic investigation of the class Geoglossomycetes provide insights into ecological specialization and systematics.</title>
        <authorList>
            <person name="Melie T."/>
            <person name="Pirro S."/>
            <person name="Miller A.N."/>
            <person name="Quandt A."/>
        </authorList>
    </citation>
    <scope>NUCLEOTIDE SEQUENCE</scope>
    <source>
        <strain evidence="1">GBOQ0MN5Z8</strain>
    </source>
</reference>
<organism evidence="1 2">
    <name type="scientific">Glutinoglossum americanum</name>
    <dbReference type="NCBI Taxonomy" id="1670608"/>
    <lineage>
        <taxon>Eukaryota</taxon>
        <taxon>Fungi</taxon>
        <taxon>Dikarya</taxon>
        <taxon>Ascomycota</taxon>
        <taxon>Pezizomycotina</taxon>
        <taxon>Geoglossomycetes</taxon>
        <taxon>Geoglossales</taxon>
        <taxon>Geoglossaceae</taxon>
        <taxon>Glutinoglossum</taxon>
    </lineage>
</organism>
<evidence type="ECO:0000313" key="1">
    <source>
        <dbReference type="EMBL" id="KAH0541693.1"/>
    </source>
</evidence>
<dbReference type="AlphaFoldDB" id="A0A9P8I3I1"/>
<comment type="caution">
    <text evidence="1">The sequence shown here is derived from an EMBL/GenBank/DDBJ whole genome shotgun (WGS) entry which is preliminary data.</text>
</comment>
<keyword evidence="2" id="KW-1185">Reference proteome</keyword>